<evidence type="ECO:0000313" key="6">
    <source>
        <dbReference type="EMBL" id="NYI03411.1"/>
    </source>
</evidence>
<dbReference type="Proteomes" id="UP000567795">
    <property type="component" value="Unassembled WGS sequence"/>
</dbReference>
<reference evidence="6 7" key="1">
    <citation type="submission" date="2020-07" db="EMBL/GenBank/DDBJ databases">
        <title>Sequencing the genomes of 1000 actinobacteria strains.</title>
        <authorList>
            <person name="Klenk H.-P."/>
        </authorList>
    </citation>
    <scope>NUCLEOTIDE SEQUENCE [LARGE SCALE GENOMIC DNA]</scope>
    <source>
        <strain evidence="6 7">DSM 42178</strain>
    </source>
</reference>
<name>A0A852ZXQ0_9ACTN</name>
<organism evidence="6 7">
    <name type="scientific">Allostreptomyces psammosilenae</name>
    <dbReference type="NCBI Taxonomy" id="1892865"/>
    <lineage>
        <taxon>Bacteria</taxon>
        <taxon>Bacillati</taxon>
        <taxon>Actinomycetota</taxon>
        <taxon>Actinomycetes</taxon>
        <taxon>Kitasatosporales</taxon>
        <taxon>Streptomycetaceae</taxon>
        <taxon>Allostreptomyces</taxon>
    </lineage>
</organism>
<evidence type="ECO:0000256" key="4">
    <source>
        <dbReference type="ARBA" id="ARBA00023033"/>
    </source>
</evidence>
<keyword evidence="1" id="KW-0285">Flavoprotein</keyword>
<feature type="domain" description="Luciferase-like" evidence="5">
    <location>
        <begin position="8"/>
        <end position="263"/>
    </location>
</feature>
<gene>
    <name evidence="6" type="ORF">FHU37_000354</name>
</gene>
<evidence type="ECO:0000313" key="7">
    <source>
        <dbReference type="Proteomes" id="UP000567795"/>
    </source>
</evidence>
<proteinExistence type="predicted"/>
<keyword evidence="3" id="KW-0560">Oxidoreductase</keyword>
<keyword evidence="7" id="KW-1185">Reference proteome</keyword>
<comment type="caution">
    <text evidence="6">The sequence shown here is derived from an EMBL/GenBank/DDBJ whole genome shotgun (WGS) entry which is preliminary data.</text>
</comment>
<dbReference type="SUPFAM" id="SSF51679">
    <property type="entry name" value="Bacterial luciferase-like"/>
    <property type="match status" value="1"/>
</dbReference>
<dbReference type="EMBL" id="JACBZD010000001">
    <property type="protein sequence ID" value="NYI03411.1"/>
    <property type="molecule type" value="Genomic_DNA"/>
</dbReference>
<dbReference type="InterPro" id="IPR011251">
    <property type="entry name" value="Luciferase-like_dom"/>
</dbReference>
<dbReference type="RefSeq" id="WP_179812463.1">
    <property type="nucleotide sequence ID" value="NZ_JACBZD010000001.1"/>
</dbReference>
<evidence type="ECO:0000259" key="5">
    <source>
        <dbReference type="Pfam" id="PF00296"/>
    </source>
</evidence>
<dbReference type="AlphaFoldDB" id="A0A852ZXQ0"/>
<evidence type="ECO:0000256" key="2">
    <source>
        <dbReference type="ARBA" id="ARBA00022643"/>
    </source>
</evidence>
<protein>
    <submittedName>
        <fullName evidence="6">Putative F420-dependent oxidoreductase</fullName>
    </submittedName>
</protein>
<dbReference type="InterPro" id="IPR036661">
    <property type="entry name" value="Luciferase-like_sf"/>
</dbReference>
<sequence length="303" mass="32414">MRVGFTLPQFGTLAHQAGQVTRFAREAERLGADSLWVGDRLLAPAEPTVGYAGGATIPRSFHSVLDPFALLAAAAAVTGRVELGSGVLNAPWYPPVALARSLTSIDQLSDGRLLVGFGTGWSPEEYRAAGVPMRERGARLEECLEVLDAFWSAEPGVPVRHRGRFWDVPPTHVALWPARRPRPPVYLAGSAPAATRRVALRADGWLPVVTVPGDVDPAAAIGEPLRRIRAEAERAGRDPASLGAVLRVVPLPGATLRDVVDFLARARDEAGIDHACVELGSPAENVDQALDLCQRLLEMTRAS</sequence>
<dbReference type="PANTHER" id="PTHR42847:SF4">
    <property type="entry name" value="ALKANESULFONATE MONOOXYGENASE-RELATED"/>
    <property type="match status" value="1"/>
</dbReference>
<dbReference type="GO" id="GO:0046306">
    <property type="term" value="P:alkanesulfonate catabolic process"/>
    <property type="evidence" value="ECO:0007669"/>
    <property type="project" value="TreeGrafter"/>
</dbReference>
<dbReference type="GO" id="GO:0008726">
    <property type="term" value="F:alkanesulfonate monooxygenase activity"/>
    <property type="evidence" value="ECO:0007669"/>
    <property type="project" value="TreeGrafter"/>
</dbReference>
<dbReference type="Gene3D" id="3.20.20.30">
    <property type="entry name" value="Luciferase-like domain"/>
    <property type="match status" value="1"/>
</dbReference>
<dbReference type="InterPro" id="IPR050172">
    <property type="entry name" value="SsuD_RutA_monooxygenase"/>
</dbReference>
<dbReference type="Pfam" id="PF00296">
    <property type="entry name" value="Bac_luciferase"/>
    <property type="match status" value="1"/>
</dbReference>
<evidence type="ECO:0000256" key="1">
    <source>
        <dbReference type="ARBA" id="ARBA00022630"/>
    </source>
</evidence>
<keyword evidence="2" id="KW-0288">FMN</keyword>
<dbReference type="InterPro" id="IPR019921">
    <property type="entry name" value="Lucif-like_OxRdtase_Rv2161c"/>
</dbReference>
<keyword evidence="4" id="KW-0503">Monooxygenase</keyword>
<dbReference type="NCBIfam" id="TIGR03619">
    <property type="entry name" value="F420_Rv2161c"/>
    <property type="match status" value="1"/>
</dbReference>
<accession>A0A852ZXQ0</accession>
<evidence type="ECO:0000256" key="3">
    <source>
        <dbReference type="ARBA" id="ARBA00023002"/>
    </source>
</evidence>
<dbReference type="PANTHER" id="PTHR42847">
    <property type="entry name" value="ALKANESULFONATE MONOOXYGENASE"/>
    <property type="match status" value="1"/>
</dbReference>